<evidence type="ECO:0000256" key="4">
    <source>
        <dbReference type="ARBA" id="ARBA00023136"/>
    </source>
</evidence>
<dbReference type="GO" id="GO:0016020">
    <property type="term" value="C:membrane"/>
    <property type="evidence" value="ECO:0007669"/>
    <property type="project" value="UniProtKB-SubCell"/>
</dbReference>
<dbReference type="AlphaFoldDB" id="A0AAJ7L4K9"/>
<dbReference type="GO" id="GO:0005783">
    <property type="term" value="C:endoplasmic reticulum"/>
    <property type="evidence" value="ECO:0007669"/>
    <property type="project" value="TreeGrafter"/>
</dbReference>
<name>A0AAJ7L4K9_9ACAR</name>
<proteinExistence type="predicted"/>
<dbReference type="PANTHER" id="PTHR46426:SF1">
    <property type="entry name" value="PROTEIN DISULFIDE-ISOMERASE TMX3"/>
    <property type="match status" value="1"/>
</dbReference>
<evidence type="ECO:0000313" key="9">
    <source>
        <dbReference type="Proteomes" id="UP000694867"/>
    </source>
</evidence>
<accession>A0AAJ7L4K9</accession>
<protein>
    <submittedName>
        <fullName evidence="10">Protein disulfide-isomerase TMX3</fullName>
    </submittedName>
</protein>
<evidence type="ECO:0000256" key="5">
    <source>
        <dbReference type="SAM" id="MobiDB-lite"/>
    </source>
</evidence>
<feature type="domain" description="Thioredoxin" evidence="8">
    <location>
        <begin position="13"/>
        <end position="130"/>
    </location>
</feature>
<dbReference type="InterPro" id="IPR036249">
    <property type="entry name" value="Thioredoxin-like_sf"/>
</dbReference>
<dbReference type="GeneID" id="108863655"/>
<dbReference type="Pfam" id="PF00085">
    <property type="entry name" value="Thioredoxin"/>
    <property type="match status" value="1"/>
</dbReference>
<sequence>MSINKRAELYIWLLLYSVHLIFTCEAARIIELSDRFLEYKDKDVWLVKFYAPWCNHCKRLEPVWSQVAQKLVNTDVRVARLDCNKYTSLAQHFRVGGFPTILYINKDKVVDYQGERLLSPILEFVRRVHGPSIKKFSNCEDMRKILDSGDRDNRQASFVLATHPEGHGEAGELVKNFTEHAEHMYAYNYFIDVPIHCVDESKDHSWIYVHKDGAFVPYNSEKYQLLDQFIISERFPAFQRITYANFRQILATRKMLVAAVLEENQIGRLDTMRMEEVRDMLEALAENTKELYHDKFLFGWFPSTEIPYSIAMTELRLPSVIVVDPETYKYYLSSSADDPEDIIKLLDAIDKADPLPPSFGGNTLPYRIYRSYFDVSQNLKNMYRSSPVLTFVIFLIPTAFFAAICYLTCCSDFLESSDEDEDELEEEDDDHEKTD</sequence>
<dbReference type="InterPro" id="IPR013766">
    <property type="entry name" value="Thioredoxin_domain"/>
</dbReference>
<dbReference type="SUPFAM" id="SSF52833">
    <property type="entry name" value="Thioredoxin-like"/>
    <property type="match status" value="1"/>
</dbReference>
<comment type="subcellular location">
    <subcellularLocation>
        <location evidence="1">Membrane</location>
        <topology evidence="1">Single-pass membrane protein</topology>
    </subcellularLocation>
</comment>
<organism evidence="9 10">
    <name type="scientific">Galendromus occidentalis</name>
    <name type="common">western predatory mite</name>
    <dbReference type="NCBI Taxonomy" id="34638"/>
    <lineage>
        <taxon>Eukaryota</taxon>
        <taxon>Metazoa</taxon>
        <taxon>Ecdysozoa</taxon>
        <taxon>Arthropoda</taxon>
        <taxon>Chelicerata</taxon>
        <taxon>Arachnida</taxon>
        <taxon>Acari</taxon>
        <taxon>Parasitiformes</taxon>
        <taxon>Mesostigmata</taxon>
        <taxon>Gamasina</taxon>
        <taxon>Phytoseioidea</taxon>
        <taxon>Phytoseiidae</taxon>
        <taxon>Typhlodrominae</taxon>
        <taxon>Galendromus</taxon>
    </lineage>
</organism>
<keyword evidence="2 6" id="KW-0812">Transmembrane</keyword>
<evidence type="ECO:0000313" key="10">
    <source>
        <dbReference type="RefSeq" id="XP_018495605.1"/>
    </source>
</evidence>
<gene>
    <name evidence="10" type="primary">LOC108863655</name>
</gene>
<evidence type="ECO:0000259" key="8">
    <source>
        <dbReference type="PROSITE" id="PS51352"/>
    </source>
</evidence>
<evidence type="ECO:0000256" key="3">
    <source>
        <dbReference type="ARBA" id="ARBA00022989"/>
    </source>
</evidence>
<keyword evidence="9" id="KW-1185">Reference proteome</keyword>
<keyword evidence="3 6" id="KW-1133">Transmembrane helix</keyword>
<dbReference type="KEGG" id="goe:108863655"/>
<reference evidence="10" key="1">
    <citation type="submission" date="2025-08" db="UniProtKB">
        <authorList>
            <consortium name="RefSeq"/>
        </authorList>
    </citation>
    <scope>IDENTIFICATION</scope>
</reference>
<feature type="signal peptide" evidence="7">
    <location>
        <begin position="1"/>
        <end position="26"/>
    </location>
</feature>
<dbReference type="RefSeq" id="XP_018495605.1">
    <property type="nucleotide sequence ID" value="XM_018640089.2"/>
</dbReference>
<keyword evidence="4 6" id="KW-0472">Membrane</keyword>
<dbReference type="Gene3D" id="3.40.30.10">
    <property type="entry name" value="Glutaredoxin"/>
    <property type="match status" value="2"/>
</dbReference>
<dbReference type="Proteomes" id="UP000694867">
    <property type="component" value="Unplaced"/>
</dbReference>
<keyword evidence="7" id="KW-0732">Signal</keyword>
<feature type="chain" id="PRO_5042513862" evidence="7">
    <location>
        <begin position="27"/>
        <end position="435"/>
    </location>
</feature>
<evidence type="ECO:0000256" key="6">
    <source>
        <dbReference type="SAM" id="Phobius"/>
    </source>
</evidence>
<dbReference type="InterPro" id="IPR052250">
    <property type="entry name" value="PDI_TMX3"/>
</dbReference>
<dbReference type="CTD" id="54495"/>
<evidence type="ECO:0000256" key="7">
    <source>
        <dbReference type="SAM" id="SignalP"/>
    </source>
</evidence>
<feature type="region of interest" description="Disordered" evidence="5">
    <location>
        <begin position="416"/>
        <end position="435"/>
    </location>
</feature>
<dbReference type="PROSITE" id="PS51352">
    <property type="entry name" value="THIOREDOXIN_2"/>
    <property type="match status" value="1"/>
</dbReference>
<dbReference type="PANTHER" id="PTHR46426">
    <property type="entry name" value="PROTEIN DISULFIDE-ISOMERASE TMX3"/>
    <property type="match status" value="1"/>
</dbReference>
<feature type="transmembrane region" description="Helical" evidence="6">
    <location>
        <begin position="388"/>
        <end position="409"/>
    </location>
</feature>
<evidence type="ECO:0000256" key="2">
    <source>
        <dbReference type="ARBA" id="ARBA00022692"/>
    </source>
</evidence>
<evidence type="ECO:0000256" key="1">
    <source>
        <dbReference type="ARBA" id="ARBA00004167"/>
    </source>
</evidence>